<dbReference type="EMBL" id="CM046389">
    <property type="protein sequence ID" value="KAI8566919.1"/>
    <property type="molecule type" value="Genomic_DNA"/>
</dbReference>
<evidence type="ECO:0000313" key="1">
    <source>
        <dbReference type="EMBL" id="KAI8566919.1"/>
    </source>
</evidence>
<dbReference type="Proteomes" id="UP001062846">
    <property type="component" value="Chromosome 2"/>
</dbReference>
<evidence type="ECO:0000313" key="2">
    <source>
        <dbReference type="Proteomes" id="UP001062846"/>
    </source>
</evidence>
<keyword evidence="2" id="KW-1185">Reference proteome</keyword>
<accession>A0ACC0PPB2</accession>
<organism evidence="1 2">
    <name type="scientific">Rhododendron molle</name>
    <name type="common">Chinese azalea</name>
    <name type="synonym">Azalea mollis</name>
    <dbReference type="NCBI Taxonomy" id="49168"/>
    <lineage>
        <taxon>Eukaryota</taxon>
        <taxon>Viridiplantae</taxon>
        <taxon>Streptophyta</taxon>
        <taxon>Embryophyta</taxon>
        <taxon>Tracheophyta</taxon>
        <taxon>Spermatophyta</taxon>
        <taxon>Magnoliopsida</taxon>
        <taxon>eudicotyledons</taxon>
        <taxon>Gunneridae</taxon>
        <taxon>Pentapetalae</taxon>
        <taxon>asterids</taxon>
        <taxon>Ericales</taxon>
        <taxon>Ericaceae</taxon>
        <taxon>Ericoideae</taxon>
        <taxon>Rhodoreae</taxon>
        <taxon>Rhododendron</taxon>
    </lineage>
</organism>
<sequence length="369" mass="41586">MEPKTSNEGSSSRHTGKEKAMDVEPIGRAGGGSGSDVKCDGDGLFKKSPPPFLRKTFEMVEDPETNDLISWSATGKSFVIWEHNQFANDLLPIQFRHRNLSSFIYQLNSYGFKKISSSHYEYANPYFQAEKKHLLYNIKKRTPQPNYNNINASWKRARGSSSWQDVGYAPRKRARESSSWQHVGADGSDEAEIEKLKNNLNTMERVLKELKQQQDASEKCLAAIQKRIEGADVGIKQEVFTFMTNAIANPLFVKNFFKSVAKKQRLVVHQSAGGSVKLGDLNKKSGEDLTTNDFEVTIDPNLKCDEKSLSIAKKLLDEEDLVCLSRAEDQQHQSRIVMELEDLIAKPSGGVDFDWAEYVKELIQQSGLP</sequence>
<comment type="caution">
    <text evidence="1">The sequence shown here is derived from an EMBL/GenBank/DDBJ whole genome shotgun (WGS) entry which is preliminary data.</text>
</comment>
<protein>
    <submittedName>
        <fullName evidence="1">Uncharacterized protein</fullName>
    </submittedName>
</protein>
<name>A0ACC0PPB2_RHOML</name>
<proteinExistence type="predicted"/>
<reference evidence="1" key="1">
    <citation type="submission" date="2022-02" db="EMBL/GenBank/DDBJ databases">
        <title>Plant Genome Project.</title>
        <authorList>
            <person name="Zhang R.-G."/>
        </authorList>
    </citation>
    <scope>NUCLEOTIDE SEQUENCE</scope>
    <source>
        <strain evidence="1">AT1</strain>
    </source>
</reference>
<gene>
    <name evidence="1" type="ORF">RHMOL_Rhmol02G0079900</name>
</gene>